<protein>
    <recommendedName>
        <fullName evidence="10">Protein-serine O-palmitoleoyltransferase porcupine</fullName>
        <ecNumber evidence="9">2.3.1.250</ecNumber>
    </recommendedName>
</protein>
<evidence type="ECO:0000313" key="13">
    <source>
        <dbReference type="EMBL" id="JAC06452.1"/>
    </source>
</evidence>
<dbReference type="PANTHER" id="PTHR13906:SF12">
    <property type="entry name" value="PROTEIN-SERINE O-PALMITOLEOYLTRANSFERASE PORCUPINE"/>
    <property type="match status" value="1"/>
</dbReference>
<keyword evidence="7" id="KW-0012">Acyltransferase</keyword>
<sequence length="501" mass="57971">MIIKFLAVIIREMSFYNYDEHDELMDYIEEDYETTYEEQGRTWKETYESCIVPSTLQIIWYMLILIGCSFVCRFGVAVCRRFHTKNDLLLHSITIASGCSMLMIAVGNKWLIIAFFVIMSYAVLHLVNLFDSIRQYIGVIVLLITISTQLCCEFIWKQQVDWQMIKGSLMVSNMKIISIAFEIGKLNSRNILIVPNIFSYFGYIFMPSNLLIGPWVPYSSYLQSLRPKAQLRLSLRWAIWCSLCSVLSLVFLNLSNCIVPLLFLSNQSFIWLSIFRNALSVRCSQYFVSFLSQASITAGGISLQRGEKPNKWLGPMITRPLNIEVPRSLSSAVKAWNIPMHLFLKEFIFSGVYERFNSHSVAILTTYFVSALLHGQYFKIYLVLFSLACFGFVEYKIRNKISVIFNACITSNGCRKPCHFKYCPSKGWRSDGAMFVRFVNALFSMLTIFHLAYLGAMMHESSVEEDTSLFKDIINDFNVWSSVYFINHWIGLLTLIFYFII</sequence>
<reference evidence="13" key="2">
    <citation type="journal article" date="2014" name="BMC Genomics">
        <title>A genomic perspective to assessing quality of mass-reared SIT flies used in Mediterranean fruit fly (Ceratitis capitata) eradication in California.</title>
        <authorList>
            <person name="Calla B."/>
            <person name="Hall B."/>
            <person name="Hou S."/>
            <person name="Geib S.M."/>
        </authorList>
    </citation>
    <scope>NUCLEOTIDE SEQUENCE</scope>
</reference>
<feature type="transmembrane region" description="Helical" evidence="12">
    <location>
        <begin position="479"/>
        <end position="500"/>
    </location>
</feature>
<reference evidence="13" key="1">
    <citation type="submission" date="2013-07" db="EMBL/GenBank/DDBJ databases">
        <authorList>
            <person name="Geib S."/>
        </authorList>
    </citation>
    <scope>NUCLEOTIDE SEQUENCE</scope>
</reference>
<gene>
    <name evidence="13" type="primary">PORCN</name>
</gene>
<evidence type="ECO:0000256" key="1">
    <source>
        <dbReference type="ARBA" id="ARBA00004141"/>
    </source>
</evidence>
<evidence type="ECO:0000256" key="12">
    <source>
        <dbReference type="SAM" id="Phobius"/>
    </source>
</evidence>
<dbReference type="EMBL" id="GAMC01000104">
    <property type="protein sequence ID" value="JAC06452.1"/>
    <property type="molecule type" value="mRNA"/>
</dbReference>
<dbReference type="InterPro" id="IPR049941">
    <property type="entry name" value="LPLAT_7/PORCN-like"/>
</dbReference>
<dbReference type="GO" id="GO:0016055">
    <property type="term" value="P:Wnt signaling pathway"/>
    <property type="evidence" value="ECO:0007669"/>
    <property type="project" value="UniProtKB-KW"/>
</dbReference>
<dbReference type="EC" id="2.3.1.250" evidence="9"/>
<dbReference type="GO" id="GO:0030258">
    <property type="term" value="P:lipid modification"/>
    <property type="evidence" value="ECO:0007669"/>
    <property type="project" value="TreeGrafter"/>
</dbReference>
<keyword evidence="6 12" id="KW-0472">Membrane</keyword>
<comment type="catalytic activity">
    <reaction evidence="11">
        <text>[Wnt protein]-L-serine + (9Z)-hexadecenoyl-CoA = [Wnt protein]-O-(9Z)-hexadecenoyl-L-serine + CoA</text>
        <dbReference type="Rhea" id="RHEA:45336"/>
        <dbReference type="Rhea" id="RHEA-COMP:11170"/>
        <dbReference type="Rhea" id="RHEA-COMP:11171"/>
        <dbReference type="ChEBI" id="CHEBI:29999"/>
        <dbReference type="ChEBI" id="CHEBI:57287"/>
        <dbReference type="ChEBI" id="CHEBI:61540"/>
        <dbReference type="ChEBI" id="CHEBI:85189"/>
        <dbReference type="EC" id="2.3.1.250"/>
    </reaction>
</comment>
<keyword evidence="5 12" id="KW-1133">Transmembrane helix</keyword>
<evidence type="ECO:0000256" key="2">
    <source>
        <dbReference type="ARBA" id="ARBA00022679"/>
    </source>
</evidence>
<keyword evidence="2 13" id="KW-0808">Transferase</keyword>
<evidence type="ECO:0000256" key="6">
    <source>
        <dbReference type="ARBA" id="ARBA00023136"/>
    </source>
</evidence>
<name>W8CBY8_CERCA</name>
<comment type="subcellular location">
    <subcellularLocation>
        <location evidence="1">Membrane</location>
        <topology evidence="1">Multi-pass membrane protein</topology>
    </subcellularLocation>
</comment>
<feature type="transmembrane region" description="Helical" evidence="12">
    <location>
        <begin position="377"/>
        <end position="395"/>
    </location>
</feature>
<accession>W8CBY8</accession>
<dbReference type="AlphaFoldDB" id="W8CBY8"/>
<dbReference type="GO" id="GO:0017147">
    <property type="term" value="F:Wnt-protein binding"/>
    <property type="evidence" value="ECO:0007669"/>
    <property type="project" value="TreeGrafter"/>
</dbReference>
<dbReference type="GO" id="GO:0016020">
    <property type="term" value="C:membrane"/>
    <property type="evidence" value="ECO:0007669"/>
    <property type="project" value="UniProtKB-SubCell"/>
</dbReference>
<feature type="transmembrane region" description="Helical" evidence="12">
    <location>
        <begin position="112"/>
        <end position="130"/>
    </location>
</feature>
<dbReference type="GO" id="GO:0005783">
    <property type="term" value="C:endoplasmic reticulum"/>
    <property type="evidence" value="ECO:0007669"/>
    <property type="project" value="TreeGrafter"/>
</dbReference>
<feature type="transmembrane region" description="Helical" evidence="12">
    <location>
        <begin position="193"/>
        <end position="217"/>
    </location>
</feature>
<evidence type="ECO:0000256" key="7">
    <source>
        <dbReference type="ARBA" id="ARBA00023315"/>
    </source>
</evidence>
<evidence type="ECO:0000256" key="5">
    <source>
        <dbReference type="ARBA" id="ARBA00022989"/>
    </source>
</evidence>
<evidence type="ECO:0000256" key="3">
    <source>
        <dbReference type="ARBA" id="ARBA00022687"/>
    </source>
</evidence>
<dbReference type="OrthoDB" id="5968863at2759"/>
<feature type="transmembrane region" description="Helical" evidence="12">
    <location>
        <begin position="58"/>
        <end position="76"/>
    </location>
</feature>
<feature type="transmembrane region" description="Helical" evidence="12">
    <location>
        <begin position="137"/>
        <end position="156"/>
    </location>
</feature>
<keyword evidence="4 12" id="KW-0812">Transmembrane</keyword>
<evidence type="ECO:0000256" key="11">
    <source>
        <dbReference type="ARBA" id="ARBA00047978"/>
    </source>
</evidence>
<evidence type="ECO:0000256" key="9">
    <source>
        <dbReference type="ARBA" id="ARBA00038867"/>
    </source>
</evidence>
<dbReference type="GO" id="GO:0061355">
    <property type="term" value="P:Wnt protein secretion"/>
    <property type="evidence" value="ECO:0007669"/>
    <property type="project" value="TreeGrafter"/>
</dbReference>
<dbReference type="InterPro" id="IPR004299">
    <property type="entry name" value="MBOAT_fam"/>
</dbReference>
<feature type="transmembrane region" description="Helical" evidence="12">
    <location>
        <begin position="88"/>
        <end position="106"/>
    </location>
</feature>
<evidence type="ECO:0000256" key="4">
    <source>
        <dbReference type="ARBA" id="ARBA00022692"/>
    </source>
</evidence>
<evidence type="ECO:0000256" key="10">
    <source>
        <dbReference type="ARBA" id="ARBA00040371"/>
    </source>
</evidence>
<dbReference type="PANTHER" id="PTHR13906">
    <property type="entry name" value="PORCUPINE"/>
    <property type="match status" value="1"/>
</dbReference>
<feature type="transmembrane region" description="Helical" evidence="12">
    <location>
        <begin position="435"/>
        <end position="459"/>
    </location>
</feature>
<dbReference type="GO" id="GO:1990698">
    <property type="term" value="F:palmitoleoyltransferase activity"/>
    <property type="evidence" value="ECO:0007669"/>
    <property type="project" value="UniProtKB-EC"/>
</dbReference>
<feature type="transmembrane region" description="Helical" evidence="12">
    <location>
        <begin position="237"/>
        <end position="264"/>
    </location>
</feature>
<dbReference type="Pfam" id="PF03062">
    <property type="entry name" value="MBOAT"/>
    <property type="match status" value="1"/>
</dbReference>
<comment type="similarity">
    <text evidence="8">Belongs to the membrane-bound acyltransferase family. Porcupine subfamily.</text>
</comment>
<keyword evidence="3" id="KW-0879">Wnt signaling pathway</keyword>
<organism evidence="13">
    <name type="scientific">Ceratitis capitata</name>
    <name type="common">Mediterranean fruit fly</name>
    <name type="synonym">Tephritis capitata</name>
    <dbReference type="NCBI Taxonomy" id="7213"/>
    <lineage>
        <taxon>Eukaryota</taxon>
        <taxon>Metazoa</taxon>
        <taxon>Ecdysozoa</taxon>
        <taxon>Arthropoda</taxon>
        <taxon>Hexapoda</taxon>
        <taxon>Insecta</taxon>
        <taxon>Pterygota</taxon>
        <taxon>Neoptera</taxon>
        <taxon>Endopterygota</taxon>
        <taxon>Diptera</taxon>
        <taxon>Brachycera</taxon>
        <taxon>Muscomorpha</taxon>
        <taxon>Tephritoidea</taxon>
        <taxon>Tephritidae</taxon>
        <taxon>Ceratitis</taxon>
        <taxon>Ceratitis</taxon>
    </lineage>
</organism>
<evidence type="ECO:0000256" key="8">
    <source>
        <dbReference type="ARBA" id="ARBA00038269"/>
    </source>
</evidence>
<proteinExistence type="evidence at transcript level"/>